<dbReference type="KEGG" id="psty:BFS30_10765"/>
<name>A0A1D7QG32_9SPHI</name>
<dbReference type="SUPFAM" id="SSF48452">
    <property type="entry name" value="TPR-like"/>
    <property type="match status" value="1"/>
</dbReference>
<dbReference type="Proteomes" id="UP000094313">
    <property type="component" value="Chromosome"/>
</dbReference>
<dbReference type="EMBL" id="CP017141">
    <property type="protein sequence ID" value="AOM77607.1"/>
    <property type="molecule type" value="Genomic_DNA"/>
</dbReference>
<dbReference type="AlphaFoldDB" id="A0A1D7QG32"/>
<reference evidence="2 3" key="1">
    <citation type="submission" date="2016-08" db="EMBL/GenBank/DDBJ databases">
        <authorList>
            <person name="Seilhamer J.J."/>
        </authorList>
    </citation>
    <scope>NUCLEOTIDE SEQUENCE [LARGE SCALE GENOMIC DNA]</scope>
    <source>
        <strain evidence="2 3">DX4</strain>
    </source>
</reference>
<evidence type="ECO:0000313" key="2">
    <source>
        <dbReference type="EMBL" id="AOM77607.1"/>
    </source>
</evidence>
<protein>
    <recommendedName>
        <fullName evidence="4">Tetratricopeptide repeat-containing protein</fullName>
    </recommendedName>
</protein>
<organism evidence="2 3">
    <name type="scientific">Pedobacter steynii</name>
    <dbReference type="NCBI Taxonomy" id="430522"/>
    <lineage>
        <taxon>Bacteria</taxon>
        <taxon>Pseudomonadati</taxon>
        <taxon>Bacteroidota</taxon>
        <taxon>Sphingobacteriia</taxon>
        <taxon>Sphingobacteriales</taxon>
        <taxon>Sphingobacteriaceae</taxon>
        <taxon>Pedobacter</taxon>
    </lineage>
</organism>
<proteinExistence type="predicted"/>
<dbReference type="InterPro" id="IPR011990">
    <property type="entry name" value="TPR-like_helical_dom_sf"/>
</dbReference>
<evidence type="ECO:0008006" key="4">
    <source>
        <dbReference type="Google" id="ProtNLM"/>
    </source>
</evidence>
<feature type="chain" id="PRO_5009098600" description="Tetratricopeptide repeat-containing protein" evidence="1">
    <location>
        <begin position="20"/>
        <end position="227"/>
    </location>
</feature>
<evidence type="ECO:0000313" key="3">
    <source>
        <dbReference type="Proteomes" id="UP000094313"/>
    </source>
</evidence>
<dbReference type="OrthoDB" id="754538at2"/>
<feature type="signal peptide" evidence="1">
    <location>
        <begin position="1"/>
        <end position="19"/>
    </location>
</feature>
<accession>A0A1D7QG32</accession>
<dbReference type="Gene3D" id="1.25.40.10">
    <property type="entry name" value="Tetratricopeptide repeat domain"/>
    <property type="match status" value="1"/>
</dbReference>
<dbReference type="RefSeq" id="WP_069379296.1">
    <property type="nucleotide sequence ID" value="NZ_CP017141.1"/>
</dbReference>
<sequence>MNKICLVIICLLFSGRAMTQTNTFLTQDPPVTGGAINIVTSSLEEADGNTYFAEAVKNEKRGDLNDALTLFGKAAFEYNSSKLFVRYGEALLRLGNVHFLMNHYGEAEQVILNVALKNYSRIGSKTGQMESYYQLGRIYFAANKLTQSLWFYTQQGILAKQVNNNNSYIESVLGIAQVKIKKKEYTLALRDIKRAELLAKSSNSSQFKSKIKEVKALIPSKPVAKKS</sequence>
<evidence type="ECO:0000256" key="1">
    <source>
        <dbReference type="SAM" id="SignalP"/>
    </source>
</evidence>
<gene>
    <name evidence="2" type="ORF">BFS30_10765</name>
</gene>
<keyword evidence="3" id="KW-1185">Reference proteome</keyword>
<keyword evidence="1" id="KW-0732">Signal</keyword>